<feature type="region of interest" description="Disordered" evidence="1">
    <location>
        <begin position="142"/>
        <end position="161"/>
    </location>
</feature>
<dbReference type="GeneID" id="20330197"/>
<dbReference type="RefSeq" id="XP_009177781.1">
    <property type="nucleotide sequence ID" value="XM_009179517.1"/>
</dbReference>
<feature type="non-terminal residue" evidence="2">
    <location>
        <position position="252"/>
    </location>
</feature>
<dbReference type="AlphaFoldDB" id="A0A074YZ36"/>
<feature type="non-terminal residue" evidence="2">
    <location>
        <position position="1"/>
    </location>
</feature>
<proteinExistence type="predicted"/>
<keyword evidence="3" id="KW-1185">Reference proteome</keyword>
<accession>A0A074YZ36</accession>
<evidence type="ECO:0000256" key="1">
    <source>
        <dbReference type="SAM" id="MobiDB-lite"/>
    </source>
</evidence>
<evidence type="ECO:0000313" key="2">
    <source>
        <dbReference type="EMBL" id="KER18472.1"/>
    </source>
</evidence>
<evidence type="ECO:0000313" key="3">
    <source>
        <dbReference type="Proteomes" id="UP000054324"/>
    </source>
</evidence>
<dbReference type="Proteomes" id="UP000054324">
    <property type="component" value="Unassembled WGS sequence"/>
</dbReference>
<sequence>PPGACATATNLSAADVDWFTVTTVANGPYQSPVTSSMPSSKSSLKETLCHPAIMYDTLGSSATFSLDAITDTLTPEDVSGAHLELDQLDQFILTPLERTLSIMESHLDSVTAQLITLEQGVNWSASPKPLARRSFDMTEQEVSEYYTPSSETSSAFGSSPSLSLSPTGIHEEVLSGINQFCPRSAISLSDRCTKQAARQLYRFTSLQRCTDTPLTANSTLKLGSTRLSPGRKNSSLFSKRLPSTVRLLDDRL</sequence>
<organism evidence="2 3">
    <name type="scientific">Opisthorchis viverrini</name>
    <name type="common">Southeast Asian liver fluke</name>
    <dbReference type="NCBI Taxonomy" id="6198"/>
    <lineage>
        <taxon>Eukaryota</taxon>
        <taxon>Metazoa</taxon>
        <taxon>Spiralia</taxon>
        <taxon>Lophotrochozoa</taxon>
        <taxon>Platyhelminthes</taxon>
        <taxon>Trematoda</taxon>
        <taxon>Digenea</taxon>
        <taxon>Opisthorchiida</taxon>
        <taxon>Opisthorchiata</taxon>
        <taxon>Opisthorchiidae</taxon>
        <taxon>Opisthorchis</taxon>
    </lineage>
</organism>
<dbReference type="OrthoDB" id="161570at2759"/>
<feature type="compositionally biased region" description="Low complexity" evidence="1">
    <location>
        <begin position="143"/>
        <end position="161"/>
    </location>
</feature>
<gene>
    <name evidence="2" type="ORF">T265_16032</name>
</gene>
<dbReference type="KEGG" id="ovi:T265_16032"/>
<reference evidence="2 3" key="1">
    <citation type="submission" date="2013-11" db="EMBL/GenBank/DDBJ databases">
        <title>Opisthorchis viverrini - life in the bile duct.</title>
        <authorList>
            <person name="Young N.D."/>
            <person name="Nagarajan N."/>
            <person name="Lin S.J."/>
            <person name="Korhonen P.K."/>
            <person name="Jex A.R."/>
            <person name="Hall R.S."/>
            <person name="Safavi-Hemami H."/>
            <person name="Kaewkong W."/>
            <person name="Bertrand D."/>
            <person name="Gao S."/>
            <person name="Seet Q."/>
            <person name="Wongkham S."/>
            <person name="Teh B.T."/>
            <person name="Wongkham C."/>
            <person name="Intapan P.M."/>
            <person name="Maleewong W."/>
            <person name="Yang X."/>
            <person name="Hu M."/>
            <person name="Wang Z."/>
            <person name="Hofmann A."/>
            <person name="Sternberg P.W."/>
            <person name="Tan P."/>
            <person name="Wang J."/>
            <person name="Gasser R.B."/>
        </authorList>
    </citation>
    <scope>NUCLEOTIDE SEQUENCE [LARGE SCALE GENOMIC DNA]</scope>
</reference>
<dbReference type="STRING" id="6198.A0A074YZ36"/>
<name>A0A074YZ36_OPIVI</name>
<dbReference type="EMBL" id="KL600888">
    <property type="protein sequence ID" value="KER18472.1"/>
    <property type="molecule type" value="Genomic_DNA"/>
</dbReference>
<protein>
    <submittedName>
        <fullName evidence="2">Uncharacterized protein</fullName>
    </submittedName>
</protein>
<dbReference type="CTD" id="20330197"/>